<dbReference type="GO" id="GO:0016020">
    <property type="term" value="C:membrane"/>
    <property type="evidence" value="ECO:0007669"/>
    <property type="project" value="UniProtKB-SubCell"/>
</dbReference>
<feature type="domain" description="K+ potassium transporter integral membrane" evidence="11">
    <location>
        <begin position="68"/>
        <end position="550"/>
    </location>
</feature>
<dbReference type="NCBIfam" id="TIGR00794">
    <property type="entry name" value="kup"/>
    <property type="match status" value="1"/>
</dbReference>
<evidence type="ECO:0000256" key="5">
    <source>
        <dbReference type="ARBA" id="ARBA00022958"/>
    </source>
</evidence>
<evidence type="ECO:0000256" key="4">
    <source>
        <dbReference type="ARBA" id="ARBA00022692"/>
    </source>
</evidence>
<feature type="transmembrane region" description="Helical" evidence="10">
    <location>
        <begin position="257"/>
        <end position="277"/>
    </location>
</feature>
<accession>A0A8H3IT26</accession>
<sequence length="764" mass="83254">MSNNPINHESITPIAPAQSKDTGGVVSIRHRKSSVHAAAAAPDPEKLQADVDFKKRQEFRGWSLIWLAWQATGVIYGDIGTSPLYVYSSTFTGNPSYPDLLGAVSLIIWSLTLIVTVKYMLIVLQFNDEGEGGTFALYSLLARYANIAKRQSKELATIKIERYNTNDLSRPIHGIRNWLERSSVAKVALKIISVLGVSLIMADGLLTPAQSVLGAIQGVQVINPSIQGGTVVGISCAILILLFAIQPLGTSKIATAFGPIVVVWLLFNAVVGIYNLVLYDHSVLKAFSPYFAGEFLVRNGQAGWTMLGGILLAFTGCEALFADLGAFSKDAINLSWACFAYPCLLLAYIGQAAFISVNPAAWSNPFFNTVPPGTLYFSLILAILAAIVASQAVVTSTFQLLSQVMKLSYFPQIKVVHTSKRFHGQIYIPLANWLLMIGTVIVTAVYSNTTSLGNAYGVCVILVTFITTCMVAIAALIVWRLSPFIVLPIWLVFASLDCAFLSSALVKVPTGAWFTLLLAAILSCIFVLWRYGKEQQWAAESGDRVFASELITGSDSLSLTGSFGSTSLTKIKGFAIFFDKIGDPKSIPQIFTQYVTKFVSIPQVSVFLHLRPLSTPFVDPDQRYVFSETGVPNTYHLMIRYGYTDEVVTEDLALLVANQLKQAVTSKVSHIRQADIPSQEADSAVSRDPSVDPEAFIALLDEAYANQVLYILGKEQMRIAPGTNVVKSVLLGIFMWIRENTRNKMASLKLGGDGLVELGFVKNI</sequence>
<dbReference type="EMBL" id="CAJPDQ010000036">
    <property type="protein sequence ID" value="CAF9930818.1"/>
    <property type="molecule type" value="Genomic_DNA"/>
</dbReference>
<keyword evidence="6 10" id="KW-1133">Transmembrane helix</keyword>
<feature type="transmembrane region" description="Helical" evidence="10">
    <location>
        <begin position="375"/>
        <end position="401"/>
    </location>
</feature>
<evidence type="ECO:0000256" key="7">
    <source>
        <dbReference type="ARBA" id="ARBA00023065"/>
    </source>
</evidence>
<feature type="transmembrane region" description="Helical" evidence="10">
    <location>
        <begin position="334"/>
        <end position="355"/>
    </location>
</feature>
<feature type="transmembrane region" description="Helical" evidence="10">
    <location>
        <begin position="430"/>
        <end position="449"/>
    </location>
</feature>
<feature type="domain" description="K+ potassium transporter C-terminal" evidence="12">
    <location>
        <begin position="573"/>
        <end position="764"/>
    </location>
</feature>
<evidence type="ECO:0000259" key="12">
    <source>
        <dbReference type="Pfam" id="PF22776"/>
    </source>
</evidence>
<organism evidence="13 14">
    <name type="scientific">Gomphillus americanus</name>
    <dbReference type="NCBI Taxonomy" id="1940652"/>
    <lineage>
        <taxon>Eukaryota</taxon>
        <taxon>Fungi</taxon>
        <taxon>Dikarya</taxon>
        <taxon>Ascomycota</taxon>
        <taxon>Pezizomycotina</taxon>
        <taxon>Lecanoromycetes</taxon>
        <taxon>OSLEUM clade</taxon>
        <taxon>Ostropomycetidae</taxon>
        <taxon>Ostropales</taxon>
        <taxon>Graphidaceae</taxon>
        <taxon>Gomphilloideae</taxon>
        <taxon>Gomphillus</taxon>
    </lineage>
</organism>
<dbReference type="InterPro" id="IPR053951">
    <property type="entry name" value="K_trans_N"/>
</dbReference>
<feature type="transmembrane region" description="Helical" evidence="10">
    <location>
        <begin position="64"/>
        <end position="88"/>
    </location>
</feature>
<evidence type="ECO:0000256" key="6">
    <source>
        <dbReference type="ARBA" id="ARBA00022989"/>
    </source>
</evidence>
<dbReference type="PANTHER" id="PTHR30540">
    <property type="entry name" value="OSMOTIC STRESS POTASSIUM TRANSPORTER"/>
    <property type="match status" value="1"/>
</dbReference>
<reference evidence="13" key="1">
    <citation type="submission" date="2021-03" db="EMBL/GenBank/DDBJ databases">
        <authorList>
            <person name="Tagirdzhanova G."/>
        </authorList>
    </citation>
    <scope>NUCLEOTIDE SEQUENCE</scope>
</reference>
<keyword evidence="2" id="KW-0813">Transport</keyword>
<keyword evidence="4 10" id="KW-0812">Transmembrane</keyword>
<dbReference type="AlphaFoldDB" id="A0A8H3IT26"/>
<evidence type="ECO:0000259" key="11">
    <source>
        <dbReference type="Pfam" id="PF02705"/>
    </source>
</evidence>
<feature type="transmembrane region" description="Helical" evidence="10">
    <location>
        <begin position="455"/>
        <end position="478"/>
    </location>
</feature>
<evidence type="ECO:0000256" key="10">
    <source>
        <dbReference type="SAM" id="Phobius"/>
    </source>
</evidence>
<dbReference type="InterPro" id="IPR053952">
    <property type="entry name" value="K_trans_C"/>
</dbReference>
<feature type="transmembrane region" description="Helical" evidence="10">
    <location>
        <begin position="485"/>
        <end position="506"/>
    </location>
</feature>
<name>A0A8H3IT26_9LECA</name>
<dbReference type="OrthoDB" id="504708at2759"/>
<keyword evidence="8 10" id="KW-0472">Membrane</keyword>
<keyword evidence="3" id="KW-0633">Potassium transport</keyword>
<feature type="transmembrane region" description="Helical" evidence="10">
    <location>
        <begin position="226"/>
        <end position="245"/>
    </location>
</feature>
<evidence type="ECO:0000313" key="13">
    <source>
        <dbReference type="EMBL" id="CAF9930818.1"/>
    </source>
</evidence>
<evidence type="ECO:0000256" key="3">
    <source>
        <dbReference type="ARBA" id="ARBA00022538"/>
    </source>
</evidence>
<gene>
    <name evidence="13" type="ORF">GOMPHAMPRED_005748</name>
</gene>
<dbReference type="Pfam" id="PF02705">
    <property type="entry name" value="K_trans"/>
    <property type="match status" value="1"/>
</dbReference>
<comment type="caution">
    <text evidence="13">The sequence shown here is derived from an EMBL/GenBank/DDBJ whole genome shotgun (WGS) entry which is preliminary data.</text>
</comment>
<evidence type="ECO:0000256" key="2">
    <source>
        <dbReference type="ARBA" id="ARBA00022448"/>
    </source>
</evidence>
<feature type="transmembrane region" description="Helical" evidence="10">
    <location>
        <begin position="512"/>
        <end position="531"/>
    </location>
</feature>
<feature type="transmembrane region" description="Helical" evidence="10">
    <location>
        <begin position="100"/>
        <end position="121"/>
    </location>
</feature>
<evidence type="ECO:0000256" key="8">
    <source>
        <dbReference type="ARBA" id="ARBA00023136"/>
    </source>
</evidence>
<keyword evidence="5" id="KW-0630">Potassium</keyword>
<dbReference type="Pfam" id="PF22776">
    <property type="entry name" value="K_trans_C"/>
    <property type="match status" value="1"/>
</dbReference>
<evidence type="ECO:0000256" key="1">
    <source>
        <dbReference type="ARBA" id="ARBA00004141"/>
    </source>
</evidence>
<proteinExistence type="predicted"/>
<dbReference type="PANTHER" id="PTHR30540:SF83">
    <property type="entry name" value="K+ POTASSIUM TRANSPORTER"/>
    <property type="match status" value="1"/>
</dbReference>
<protein>
    <recommendedName>
        <fullName evidence="15">Potassium transporter</fullName>
    </recommendedName>
</protein>
<feature type="transmembrane region" description="Helical" evidence="10">
    <location>
        <begin position="187"/>
        <end position="206"/>
    </location>
</feature>
<keyword evidence="7" id="KW-0406">Ion transport</keyword>
<evidence type="ECO:0008006" key="15">
    <source>
        <dbReference type="Google" id="ProtNLM"/>
    </source>
</evidence>
<keyword evidence="14" id="KW-1185">Reference proteome</keyword>
<dbReference type="InterPro" id="IPR003855">
    <property type="entry name" value="K+_transporter"/>
</dbReference>
<feature type="region of interest" description="Disordered" evidence="9">
    <location>
        <begin position="1"/>
        <end position="21"/>
    </location>
</feature>
<dbReference type="GO" id="GO:0015079">
    <property type="term" value="F:potassium ion transmembrane transporter activity"/>
    <property type="evidence" value="ECO:0007669"/>
    <property type="project" value="InterPro"/>
</dbReference>
<evidence type="ECO:0000256" key="9">
    <source>
        <dbReference type="SAM" id="MobiDB-lite"/>
    </source>
</evidence>
<feature type="compositionally biased region" description="Polar residues" evidence="9">
    <location>
        <begin position="1"/>
        <end position="10"/>
    </location>
</feature>
<feature type="transmembrane region" description="Helical" evidence="10">
    <location>
        <begin position="302"/>
        <end position="322"/>
    </location>
</feature>
<comment type="subcellular location">
    <subcellularLocation>
        <location evidence="1">Membrane</location>
        <topology evidence="1">Multi-pass membrane protein</topology>
    </subcellularLocation>
</comment>
<evidence type="ECO:0000313" key="14">
    <source>
        <dbReference type="Proteomes" id="UP000664169"/>
    </source>
</evidence>
<dbReference type="Proteomes" id="UP000664169">
    <property type="component" value="Unassembled WGS sequence"/>
</dbReference>